<dbReference type="RefSeq" id="WP_160365873.1">
    <property type="nucleotide sequence ID" value="NZ_JACEIB010000006.1"/>
</dbReference>
<comment type="caution">
    <text evidence="1">The sequence shown here is derived from an EMBL/GenBank/DDBJ whole genome shotgun (WGS) entry which is preliminary data.</text>
</comment>
<dbReference type="InterPro" id="IPR007438">
    <property type="entry name" value="DUF488"/>
</dbReference>
<accession>A0A838L5S3</accession>
<gene>
    <name evidence="1" type="ORF">HZF05_09775</name>
</gene>
<proteinExistence type="predicted"/>
<dbReference type="InterPro" id="IPR014519">
    <property type="entry name" value="UCP024492"/>
</dbReference>
<dbReference type="Pfam" id="PF04343">
    <property type="entry name" value="DUF488"/>
    <property type="match status" value="1"/>
</dbReference>
<reference evidence="1 2" key="1">
    <citation type="submission" date="2020-07" db="EMBL/GenBank/DDBJ databases">
        <authorList>
            <person name="Sun Q."/>
        </authorList>
    </citation>
    <scope>NUCLEOTIDE SEQUENCE [LARGE SCALE GENOMIC DNA]</scope>
    <source>
        <strain evidence="1 2">CGMCC 1.13654</strain>
    </source>
</reference>
<dbReference type="AlphaFoldDB" id="A0A838L5S3"/>
<dbReference type="PIRSF" id="PIRSF024492">
    <property type="entry name" value="UCP024492"/>
    <property type="match status" value="1"/>
</dbReference>
<dbReference type="PANTHER" id="PTHR39337:SF1">
    <property type="entry name" value="BLR5642 PROTEIN"/>
    <property type="match status" value="1"/>
</dbReference>
<keyword evidence="2" id="KW-1185">Reference proteome</keyword>
<evidence type="ECO:0000313" key="2">
    <source>
        <dbReference type="Proteomes" id="UP000570166"/>
    </source>
</evidence>
<dbReference type="EMBL" id="JACEIB010000006">
    <property type="protein sequence ID" value="MBA2934387.1"/>
    <property type="molecule type" value="Genomic_DNA"/>
</dbReference>
<dbReference type="Proteomes" id="UP000570166">
    <property type="component" value="Unassembled WGS sequence"/>
</dbReference>
<sequence length="147" mass="15849">MEIFTIGYEGSTQTELVAALQAAGVELLADIRAVPLSRRPGFSKNVLAAGLKEVGIDYVGLKALGTPPEGREAARKGDHDRLAEVYAGQLELPEAIVQSEMLKEMAVERPTVLLCFERDPVTCHRSLLAEAIFPGAKRTDLFASPSN</sequence>
<dbReference type="PANTHER" id="PTHR39337">
    <property type="entry name" value="BLR5642 PROTEIN"/>
    <property type="match status" value="1"/>
</dbReference>
<evidence type="ECO:0000313" key="1">
    <source>
        <dbReference type="EMBL" id="MBA2934387.1"/>
    </source>
</evidence>
<protein>
    <submittedName>
        <fullName evidence="1">DUF488 domain-containing protein</fullName>
    </submittedName>
</protein>
<organism evidence="1 2">
    <name type="scientific">Sphingomonas chungangi</name>
    <dbReference type="NCBI Taxonomy" id="2683589"/>
    <lineage>
        <taxon>Bacteria</taxon>
        <taxon>Pseudomonadati</taxon>
        <taxon>Pseudomonadota</taxon>
        <taxon>Alphaproteobacteria</taxon>
        <taxon>Sphingomonadales</taxon>
        <taxon>Sphingomonadaceae</taxon>
        <taxon>Sphingomonas</taxon>
    </lineage>
</organism>
<name>A0A838L5S3_9SPHN</name>